<reference evidence="2" key="1">
    <citation type="journal article" date="2020" name="bioRxiv">
        <title>Comparative genomics of Chlamydomonas.</title>
        <authorList>
            <person name="Craig R.J."/>
            <person name="Hasan A.R."/>
            <person name="Ness R.W."/>
            <person name="Keightley P.D."/>
        </authorList>
    </citation>
    <scope>NUCLEOTIDE SEQUENCE</scope>
    <source>
        <strain evidence="2">CCAP 11/173</strain>
    </source>
</reference>
<keyword evidence="3" id="KW-1185">Reference proteome</keyword>
<dbReference type="GO" id="GO:0005737">
    <property type="term" value="C:cytoplasm"/>
    <property type="evidence" value="ECO:0007669"/>
    <property type="project" value="TreeGrafter"/>
</dbReference>
<dbReference type="EMBL" id="JAEHOD010000100">
    <property type="protein sequence ID" value="KAG2427519.1"/>
    <property type="molecule type" value="Genomic_DNA"/>
</dbReference>
<feature type="region of interest" description="Disordered" evidence="1">
    <location>
        <begin position="591"/>
        <end position="642"/>
    </location>
</feature>
<accession>A0A835SSL4</accession>
<evidence type="ECO:0008006" key="4">
    <source>
        <dbReference type="Google" id="ProtNLM"/>
    </source>
</evidence>
<dbReference type="InterPro" id="IPR016024">
    <property type="entry name" value="ARM-type_fold"/>
</dbReference>
<feature type="region of interest" description="Disordered" evidence="1">
    <location>
        <begin position="188"/>
        <end position="214"/>
    </location>
</feature>
<feature type="region of interest" description="Disordered" evidence="1">
    <location>
        <begin position="238"/>
        <end position="261"/>
    </location>
</feature>
<sequence>MADQLKAALTAFFSNDSAQQHAANLWLNNFSPTPEAWGAALALIEPGSGATLEQAFFAANMLATKTRNEWGRLSQQQRAELTDAYLAKLRALVLAPGAGPAAAAAAPTALVDRLSLLAASAAALGGSGPAARYLGLAHEAAVAGKAALLLGAGGGAGGGQPGSAEQAAGGEALLRLSLLMLQQLAEEADELDSNAPPHRRPRRQSLVVGDPSQGGAGGLVAQRAGVVGLVREVLAGSSGGSSAGNAGSGGGSGADAAAGQPQPQPLRLGLLAAAVRCGGAWVRLDDSGAAGCGMSPGELEAMSPGLLPALLGLLALRPPAAPAGSQPHTPQHTPGGTPHAPAAAASSSSAQQQQQQLAALHQAVGDLATDLLGPGGRTAAAAAGGEPADVAAAAAAVRALVGLVAQLGPEAAAEAAAAAARGLGTALEPPPGIGALTVAVRVAGAVAERNAGELATGGPAAAAGALGPGGCELSVQLAQAVLAALGACPAHLPLAETAADYFLALNCVPTAQRHPALGGGGPGGLWAALLGPLLGAAAYPPGFSGWEEEAEVDEEAFHRFREQQAADLLESMYGQCRGGLVAALVEGATGPGPGTCSSSSSSSSSSSIANGGSGSSGNGIPAGSTQVTPGGAGGGHGGGDSSGAVWRRTEAALFCLRAIHLPVKAAALGGRAGELDSPAAAAAAAELQALLGRLFADVCSPSGRVYGLLPRHPWLTAGACRLIADYAAWFGKAPDAPLQPALALLLQALSVQQAAAAASQAFRNLCVRGAERLTAAADPATLPALAAAAMAAVAPAPAPGGVAAAVALDPEQRATVVEGLARLAASLPAAAGAEAGKALMAPCVARAQSIATAAAAAGGGRLSPAALSALAAELGLMSAVVRFLEFPQFAQAAAAAGGSAAAAAAAAEAHPALQVLQVAWPVLAAVAAEPQCAGDAGVAEALCELYKRSLLCAKQAGRLLLPPLLGSLGGLLRTRPHVAALEVLAAAVELYGDCSAAGHAPEAAGLVAGALEGCGGVMAALMAAHGAALAAKQAHDDEAAANAAAAAALASFPTCSSPGELAAGFFALADRCLLFARPLLLRAACLPGCVEWACGVLTTMREREPVSAALSFLTHLLSAAARATQEAAEAARAQAAGGQGGQGGQPDMAPELRARLDALLLSAGPALTVSLLVAGTDTCPRTLMRPLAGALHGLVQLAAAGAGGAGGAAGGDSPLRAALPGWLREAWSSHKPLADLVSGGRVGEGGRHAVRFTQLLLAAGAYPPEVLGPGLGPAAGAPPKPLPRGRLDCLVADFCGLARGEASEDVMVAYELM</sequence>
<feature type="compositionally biased region" description="Gly residues" evidence="1">
    <location>
        <begin position="630"/>
        <end position="641"/>
    </location>
</feature>
<dbReference type="InterPro" id="IPR011989">
    <property type="entry name" value="ARM-like"/>
</dbReference>
<feature type="compositionally biased region" description="Low complexity" evidence="1">
    <location>
        <begin position="594"/>
        <end position="610"/>
    </location>
</feature>
<dbReference type="PANTHER" id="PTHR12363">
    <property type="entry name" value="TRANSPORTIN 3 AND IMPORTIN 13"/>
    <property type="match status" value="1"/>
</dbReference>
<dbReference type="GO" id="GO:0006606">
    <property type="term" value="P:protein import into nucleus"/>
    <property type="evidence" value="ECO:0007669"/>
    <property type="project" value="TreeGrafter"/>
</dbReference>
<dbReference type="InterPro" id="IPR051345">
    <property type="entry name" value="Importin_beta-like_NTR"/>
</dbReference>
<evidence type="ECO:0000256" key="1">
    <source>
        <dbReference type="SAM" id="MobiDB-lite"/>
    </source>
</evidence>
<dbReference type="SUPFAM" id="SSF48371">
    <property type="entry name" value="ARM repeat"/>
    <property type="match status" value="1"/>
</dbReference>
<feature type="region of interest" description="Disordered" evidence="1">
    <location>
        <begin position="318"/>
        <end position="359"/>
    </location>
</feature>
<gene>
    <name evidence="2" type="ORF">HYH02_014565</name>
</gene>
<evidence type="ECO:0000313" key="2">
    <source>
        <dbReference type="EMBL" id="KAG2427519.1"/>
    </source>
</evidence>
<proteinExistence type="predicted"/>
<dbReference type="Gene3D" id="1.25.10.10">
    <property type="entry name" value="Leucine-rich Repeat Variant"/>
    <property type="match status" value="1"/>
</dbReference>
<comment type="caution">
    <text evidence="2">The sequence shown here is derived from an EMBL/GenBank/DDBJ whole genome shotgun (WGS) entry which is preliminary data.</text>
</comment>
<dbReference type="PANTHER" id="PTHR12363:SF54">
    <property type="entry name" value="NUCLEAR TRANSPORT RECEPTOR"/>
    <property type="match status" value="1"/>
</dbReference>
<feature type="compositionally biased region" description="Gly residues" evidence="1">
    <location>
        <begin position="238"/>
        <end position="253"/>
    </location>
</feature>
<dbReference type="OrthoDB" id="538933at2759"/>
<name>A0A835SSL4_9CHLO</name>
<protein>
    <recommendedName>
        <fullName evidence="4">Importin N-terminal domain-containing protein</fullName>
    </recommendedName>
</protein>
<evidence type="ECO:0000313" key="3">
    <source>
        <dbReference type="Proteomes" id="UP000613740"/>
    </source>
</evidence>
<organism evidence="2 3">
    <name type="scientific">Chlamydomonas schloesseri</name>
    <dbReference type="NCBI Taxonomy" id="2026947"/>
    <lineage>
        <taxon>Eukaryota</taxon>
        <taxon>Viridiplantae</taxon>
        <taxon>Chlorophyta</taxon>
        <taxon>core chlorophytes</taxon>
        <taxon>Chlorophyceae</taxon>
        <taxon>CS clade</taxon>
        <taxon>Chlamydomonadales</taxon>
        <taxon>Chlamydomonadaceae</taxon>
        <taxon>Chlamydomonas</taxon>
    </lineage>
</organism>
<dbReference type="Proteomes" id="UP000613740">
    <property type="component" value="Unassembled WGS sequence"/>
</dbReference>